<keyword evidence="3" id="KW-0560">Oxidoreductase</keyword>
<dbReference type="InterPro" id="IPR028161">
    <property type="entry name" value="Met8-like"/>
</dbReference>
<dbReference type="PANTHER" id="PTHR35330:SF1">
    <property type="entry name" value="SIROHEME BIOSYNTHESIS PROTEIN MET8"/>
    <property type="match status" value="1"/>
</dbReference>
<gene>
    <name evidence="6" type="ORF">HGO97_009345</name>
</gene>
<dbReference type="RefSeq" id="WP_216241042.1">
    <property type="nucleotide sequence ID" value="NZ_JABACJ020000007.1"/>
</dbReference>
<name>A0ABS6D358_9FIRM</name>
<keyword evidence="4" id="KW-0520">NAD</keyword>
<organism evidence="6 7">
    <name type="scientific">Faecalicatena faecalis</name>
    <dbReference type="NCBI Taxonomy" id="2726362"/>
    <lineage>
        <taxon>Bacteria</taxon>
        <taxon>Bacillati</taxon>
        <taxon>Bacillota</taxon>
        <taxon>Clostridia</taxon>
        <taxon>Lachnospirales</taxon>
        <taxon>Lachnospiraceae</taxon>
        <taxon>Faecalicatena</taxon>
    </lineage>
</organism>
<dbReference type="Pfam" id="PF13241">
    <property type="entry name" value="NAD_binding_7"/>
    <property type="match status" value="1"/>
</dbReference>
<dbReference type="EMBL" id="JABACJ020000007">
    <property type="protein sequence ID" value="MBU3876018.1"/>
    <property type="molecule type" value="Genomic_DNA"/>
</dbReference>
<comment type="pathway">
    <text evidence="1">Porphyrin-containing compound metabolism; siroheme biosynthesis; sirohydrochlorin from precorrin-2: step 1/1.</text>
</comment>
<dbReference type="EC" id="1.3.1.76" evidence="2"/>
<keyword evidence="7" id="KW-1185">Reference proteome</keyword>
<protein>
    <recommendedName>
        <fullName evidence="2">precorrin-2 dehydrogenase</fullName>
        <ecNumber evidence="2">1.3.1.76</ecNumber>
    </recommendedName>
</protein>
<evidence type="ECO:0000256" key="3">
    <source>
        <dbReference type="ARBA" id="ARBA00023002"/>
    </source>
</evidence>
<evidence type="ECO:0000313" key="6">
    <source>
        <dbReference type="EMBL" id="MBU3876018.1"/>
    </source>
</evidence>
<dbReference type="PANTHER" id="PTHR35330">
    <property type="entry name" value="SIROHEME BIOSYNTHESIS PROTEIN MET8"/>
    <property type="match status" value="1"/>
</dbReference>
<comment type="caution">
    <text evidence="6">The sequence shown here is derived from an EMBL/GenBank/DDBJ whole genome shotgun (WGS) entry which is preliminary data.</text>
</comment>
<sequence>MEKAYFPMFVDISEMKIIVAGGGHIAERRIMTLLKFASDVTVIAPEVTESLKKLEMEGRIICLHREYQTGDIKDADMVLAATNDRSLNQKIAQECRETEQKNGRRILLSTASDRSLCDFYFPSVIMQDEIVIGINSGGKDPGKVKSVRERLERS</sequence>
<evidence type="ECO:0000256" key="2">
    <source>
        <dbReference type="ARBA" id="ARBA00012400"/>
    </source>
</evidence>
<proteinExistence type="predicted"/>
<evidence type="ECO:0000256" key="5">
    <source>
        <dbReference type="ARBA" id="ARBA00023244"/>
    </source>
</evidence>
<keyword evidence="5" id="KW-0627">Porphyrin biosynthesis</keyword>
<evidence type="ECO:0000256" key="4">
    <source>
        <dbReference type="ARBA" id="ARBA00023027"/>
    </source>
</evidence>
<dbReference type="NCBIfam" id="TIGR01470">
    <property type="entry name" value="cysG_Nterm"/>
    <property type="match status" value="1"/>
</dbReference>
<evidence type="ECO:0000313" key="7">
    <source>
        <dbReference type="Proteomes" id="UP000723714"/>
    </source>
</evidence>
<reference evidence="6 7" key="1">
    <citation type="submission" date="2021-06" db="EMBL/GenBank/DDBJ databases">
        <title>Faecalicatena sp. nov. isolated from porcine feces.</title>
        <authorList>
            <person name="Oh B.S."/>
            <person name="Lee J.H."/>
        </authorList>
    </citation>
    <scope>NUCLEOTIDE SEQUENCE [LARGE SCALE GENOMIC DNA]</scope>
    <source>
        <strain evidence="6 7">AGMB00832</strain>
    </source>
</reference>
<dbReference type="InterPro" id="IPR006367">
    <property type="entry name" value="Sirohaem_synthase_N"/>
</dbReference>
<evidence type="ECO:0000256" key="1">
    <source>
        <dbReference type="ARBA" id="ARBA00005010"/>
    </source>
</evidence>
<dbReference type="Proteomes" id="UP000723714">
    <property type="component" value="Unassembled WGS sequence"/>
</dbReference>
<accession>A0ABS6D358</accession>